<dbReference type="PRINTS" id="PR00245">
    <property type="entry name" value="OLFACTORYR"/>
</dbReference>
<dbReference type="InParanoid" id="F7EU42"/>
<sequence>MSDNKNSNLTTENRFILLGLTEIPYQQAVWVLLLLIIYITTLSANLILLIVVRLNTQLQTPMYFFLRNLSVVDIGFSSTIVPKLLVITVALDKSVSLLECALQMYFHSALGGTDSMLLAVMAYDRFAAICKPLQYNTVMNKRFCVCMAVGCWTVGFTNAIIHVVLTFKLPFCRSHHIDHYFCEIPPILQLSCSDTWYNEVSVYISACLIVISSFCLTLASYIYIISTIFRIHSTQGRQKTFSTCASHLTVVCMYYGTIMAMYLGPHSAYSPERAKITSIIYTSVTPMLNPIIYSVRNKDIKHTITVKMIKKCVVWF</sequence>
<dbReference type="InterPro" id="IPR017452">
    <property type="entry name" value="GPCR_Rhodpsn_7TM"/>
</dbReference>
<evidence type="ECO:0000256" key="10">
    <source>
        <dbReference type="ARBA" id="ARBA00023224"/>
    </source>
</evidence>
<feature type="transmembrane region" description="Helical" evidence="12">
    <location>
        <begin position="276"/>
        <end position="295"/>
    </location>
</feature>
<evidence type="ECO:0000259" key="13">
    <source>
        <dbReference type="PROSITE" id="PS50262"/>
    </source>
</evidence>
<keyword evidence="10 11" id="KW-0807">Transducer</keyword>
<dbReference type="SUPFAM" id="SSF81321">
    <property type="entry name" value="Family A G protein-coupled receptor-like"/>
    <property type="match status" value="1"/>
</dbReference>
<feature type="domain" description="G-protein coupled receptors family 1 profile" evidence="13">
    <location>
        <begin position="44"/>
        <end position="293"/>
    </location>
</feature>
<dbReference type="Ensembl" id="ENSXETT00000032174">
    <property type="protein sequence ID" value="ENSXETP00000032174"/>
    <property type="gene ID" value="ENSXETG00000014685"/>
</dbReference>
<evidence type="ECO:0000256" key="6">
    <source>
        <dbReference type="ARBA" id="ARBA00022989"/>
    </source>
</evidence>
<evidence type="ECO:0000256" key="5">
    <source>
        <dbReference type="ARBA" id="ARBA00022725"/>
    </source>
</evidence>
<evidence type="ECO:0000256" key="4">
    <source>
        <dbReference type="ARBA" id="ARBA00022692"/>
    </source>
</evidence>
<dbReference type="InterPro" id="IPR050516">
    <property type="entry name" value="Olfactory_GPCR"/>
</dbReference>
<dbReference type="FunFam" id="1.20.1070.10:FF:000001">
    <property type="entry name" value="Olfactory receptor"/>
    <property type="match status" value="1"/>
</dbReference>
<evidence type="ECO:0000256" key="1">
    <source>
        <dbReference type="ARBA" id="ARBA00004651"/>
    </source>
</evidence>
<evidence type="ECO:0000256" key="8">
    <source>
        <dbReference type="ARBA" id="ARBA00023136"/>
    </source>
</evidence>
<dbReference type="InterPro" id="IPR000276">
    <property type="entry name" value="GPCR_Rhodpsn"/>
</dbReference>
<keyword evidence="9 11" id="KW-0675">Receptor</keyword>
<protein>
    <recommendedName>
        <fullName evidence="12">Olfactory receptor</fullName>
    </recommendedName>
</protein>
<reference evidence="14" key="2">
    <citation type="submission" date="2011-07" db="UniProtKB">
        <authorList>
            <consortium name="Ensembl"/>
        </authorList>
    </citation>
    <scope>IDENTIFICATION</scope>
</reference>
<dbReference type="PRINTS" id="PR00237">
    <property type="entry name" value="GPCRRHODOPSN"/>
</dbReference>
<name>F7EU42_XENTR</name>
<dbReference type="Pfam" id="PF13853">
    <property type="entry name" value="7tm_4"/>
    <property type="match status" value="1"/>
</dbReference>
<comment type="similarity">
    <text evidence="11">Belongs to the G-protein coupled receptor 1 family.</text>
</comment>
<keyword evidence="7 11" id="KW-0297">G-protein coupled receptor</keyword>
<evidence type="ECO:0000256" key="9">
    <source>
        <dbReference type="ARBA" id="ARBA00023170"/>
    </source>
</evidence>
<dbReference type="ExpressionAtlas" id="F7EU42">
    <property type="expression patterns" value="baseline"/>
</dbReference>
<accession>F7EU42</accession>
<keyword evidence="2 12" id="KW-1003">Cell membrane</keyword>
<keyword evidence="6 12" id="KW-1133">Transmembrane helix</keyword>
<dbReference type="CDD" id="cd13954">
    <property type="entry name" value="7tmA_OR"/>
    <property type="match status" value="1"/>
</dbReference>
<dbReference type="eggNOG" id="ENOG502T9JD">
    <property type="taxonomic scope" value="Eukaryota"/>
</dbReference>
<feature type="transmembrane region" description="Helical" evidence="12">
    <location>
        <begin position="28"/>
        <end position="52"/>
    </location>
</feature>
<dbReference type="AlphaFoldDB" id="F7EU42"/>
<keyword evidence="3 12" id="KW-0716">Sensory transduction</keyword>
<feature type="transmembrane region" description="Helical" evidence="12">
    <location>
        <begin position="143"/>
        <end position="165"/>
    </location>
</feature>
<proteinExistence type="inferred from homology"/>
<feature type="transmembrane region" description="Helical" evidence="12">
    <location>
        <begin position="64"/>
        <end position="85"/>
    </location>
</feature>
<dbReference type="InterPro" id="IPR000725">
    <property type="entry name" value="Olfact_rcpt"/>
</dbReference>
<keyword evidence="4 11" id="KW-0812">Transmembrane</keyword>
<evidence type="ECO:0000256" key="11">
    <source>
        <dbReference type="RuleBase" id="RU000688"/>
    </source>
</evidence>
<feature type="transmembrane region" description="Helical" evidence="12">
    <location>
        <begin position="200"/>
        <end position="224"/>
    </location>
</feature>
<evidence type="ECO:0000256" key="3">
    <source>
        <dbReference type="ARBA" id="ARBA00022606"/>
    </source>
</evidence>
<feature type="transmembrane region" description="Helical" evidence="12">
    <location>
        <begin position="105"/>
        <end position="123"/>
    </location>
</feature>
<comment type="subcellular location">
    <subcellularLocation>
        <location evidence="1 12">Cell membrane</location>
        <topology evidence="1 12">Multi-pass membrane protein</topology>
    </subcellularLocation>
</comment>
<dbReference type="PROSITE" id="PS00237">
    <property type="entry name" value="G_PROTEIN_RECEP_F1_1"/>
    <property type="match status" value="1"/>
</dbReference>
<keyword evidence="8 12" id="KW-0472">Membrane</keyword>
<dbReference type="PANTHER" id="PTHR26452">
    <property type="entry name" value="OLFACTORY RECEPTOR"/>
    <property type="match status" value="1"/>
</dbReference>
<evidence type="ECO:0000256" key="2">
    <source>
        <dbReference type="ARBA" id="ARBA00022475"/>
    </source>
</evidence>
<keyword evidence="5 12" id="KW-0552">Olfaction</keyword>
<feature type="transmembrane region" description="Helical" evidence="12">
    <location>
        <begin position="245"/>
        <end position="264"/>
    </location>
</feature>
<evidence type="ECO:0000256" key="12">
    <source>
        <dbReference type="RuleBase" id="RU363047"/>
    </source>
</evidence>
<evidence type="ECO:0000313" key="14">
    <source>
        <dbReference type="Ensembl" id="ENSXETP00000032174"/>
    </source>
</evidence>
<dbReference type="PROSITE" id="PS50262">
    <property type="entry name" value="G_PROTEIN_RECEP_F1_2"/>
    <property type="match status" value="1"/>
</dbReference>
<dbReference type="Gene3D" id="1.20.1070.10">
    <property type="entry name" value="Rhodopsin 7-helix transmembrane proteins"/>
    <property type="match status" value="1"/>
</dbReference>
<evidence type="ECO:0000256" key="7">
    <source>
        <dbReference type="ARBA" id="ARBA00023040"/>
    </source>
</evidence>
<dbReference type="GeneTree" id="ENSGT01140000282578"/>
<organism evidence="14">
    <name type="scientific">Xenopus tropicalis</name>
    <name type="common">Western clawed frog</name>
    <name type="synonym">Silurana tropicalis</name>
    <dbReference type="NCBI Taxonomy" id="8364"/>
    <lineage>
        <taxon>Eukaryota</taxon>
        <taxon>Metazoa</taxon>
        <taxon>Chordata</taxon>
        <taxon>Craniata</taxon>
        <taxon>Vertebrata</taxon>
        <taxon>Euteleostomi</taxon>
        <taxon>Amphibia</taxon>
        <taxon>Batrachia</taxon>
        <taxon>Anura</taxon>
        <taxon>Pipoidea</taxon>
        <taxon>Pipidae</taxon>
        <taxon>Xenopodinae</taxon>
        <taxon>Xenopus</taxon>
        <taxon>Silurana</taxon>
    </lineage>
</organism>
<dbReference type="GO" id="GO:0004984">
    <property type="term" value="F:olfactory receptor activity"/>
    <property type="evidence" value="ECO:0007669"/>
    <property type="project" value="InterPro"/>
</dbReference>
<dbReference type="HOGENOM" id="CLU_012526_1_0_1"/>
<reference evidence="14" key="1">
    <citation type="journal article" date="2010" name="Science">
        <title>The genome of the Western clawed frog Xenopus tropicalis.</title>
        <authorList>
            <person name="Hellsten U."/>
            <person name="Harland R.M."/>
            <person name="Gilchrist M.J."/>
            <person name="Hendrix D."/>
            <person name="Jurka J."/>
            <person name="Kapitonov V."/>
            <person name="Ovcharenko I."/>
            <person name="Putnam N.H."/>
            <person name="Shu S."/>
            <person name="Taher L."/>
            <person name="Blitz I.L."/>
            <person name="Blumberg B."/>
            <person name="Dichmann D.S."/>
            <person name="Dubchak I."/>
            <person name="Amaya E."/>
            <person name="Detter J.C."/>
            <person name="Fletcher R."/>
            <person name="Gerhard D.S."/>
            <person name="Goodstein D."/>
            <person name="Graves T."/>
            <person name="Grigoriev I.V."/>
            <person name="Grimwood J."/>
            <person name="Kawashima T."/>
            <person name="Lindquist E."/>
            <person name="Lucas S.M."/>
            <person name="Mead P.E."/>
            <person name="Mitros T."/>
            <person name="Ogino H."/>
            <person name="Ohta Y."/>
            <person name="Poliakov A.V."/>
            <person name="Pollet N."/>
            <person name="Robert J."/>
            <person name="Salamov A."/>
            <person name="Sater A.K."/>
            <person name="Schmutz J."/>
            <person name="Terry A."/>
            <person name="Vize P.D."/>
            <person name="Warren W.C."/>
            <person name="Wells D."/>
            <person name="Wills A."/>
            <person name="Wilson R.K."/>
            <person name="Zimmerman L.B."/>
            <person name="Zorn A.M."/>
            <person name="Grainger R."/>
            <person name="Grammer T."/>
            <person name="Khokha M.K."/>
            <person name="Richardson P.M."/>
            <person name="Rokhsar D.S."/>
        </authorList>
    </citation>
    <scope>NUCLEOTIDE SEQUENCE [LARGE SCALE GENOMIC DNA]</scope>
    <source>
        <strain evidence="14">Nigerian</strain>
    </source>
</reference>
<dbReference type="GO" id="GO:0004930">
    <property type="term" value="F:G protein-coupled receptor activity"/>
    <property type="evidence" value="ECO:0007669"/>
    <property type="project" value="UniProtKB-KW"/>
</dbReference>
<dbReference type="GO" id="GO:0005886">
    <property type="term" value="C:plasma membrane"/>
    <property type="evidence" value="ECO:0007669"/>
    <property type="project" value="UniProtKB-SubCell"/>
</dbReference>